<evidence type="ECO:0000313" key="1">
    <source>
        <dbReference type="EMBL" id="KAB8126116.1"/>
    </source>
</evidence>
<dbReference type="RefSeq" id="WP_153406773.1">
    <property type="nucleotide sequence ID" value="NZ_ML762452.1"/>
</dbReference>
<dbReference type="Proteomes" id="UP000480246">
    <property type="component" value="Unassembled WGS sequence"/>
</dbReference>
<organism evidence="1 2">
    <name type="scientific">Gracilibacillus oryzae</name>
    <dbReference type="NCBI Taxonomy" id="1672701"/>
    <lineage>
        <taxon>Bacteria</taxon>
        <taxon>Bacillati</taxon>
        <taxon>Bacillota</taxon>
        <taxon>Bacilli</taxon>
        <taxon>Bacillales</taxon>
        <taxon>Bacillaceae</taxon>
        <taxon>Gracilibacillus</taxon>
    </lineage>
</organism>
<accession>A0A7C8GQW0</accession>
<dbReference type="AlphaFoldDB" id="A0A7C8GQW0"/>
<protein>
    <submittedName>
        <fullName evidence="1">Uncharacterized protein</fullName>
    </submittedName>
</protein>
<keyword evidence="2" id="KW-1185">Reference proteome</keyword>
<comment type="caution">
    <text evidence="1">The sequence shown here is derived from an EMBL/GenBank/DDBJ whole genome shotgun (WGS) entry which is preliminary data.</text>
</comment>
<gene>
    <name evidence="1" type="ORF">F9U64_20670</name>
</gene>
<name>A0A7C8GQW0_9BACI</name>
<evidence type="ECO:0000313" key="2">
    <source>
        <dbReference type="Proteomes" id="UP000480246"/>
    </source>
</evidence>
<dbReference type="OrthoDB" id="2933757at2"/>
<sequence>MGHDIFGYSKTGREVAYARFSMGNTNATILYSLLEADEYYAGVSGSGGSTTFSKNQLEIALDNYTRVYGNDDRGWDINQIKEFIENCLAAANKEGSVKVIFG</sequence>
<proteinExistence type="predicted"/>
<dbReference type="EMBL" id="WEID01000116">
    <property type="protein sequence ID" value="KAB8126116.1"/>
    <property type="molecule type" value="Genomic_DNA"/>
</dbReference>
<reference evidence="1 2" key="1">
    <citation type="submission" date="2019-10" db="EMBL/GenBank/DDBJ databases">
        <title>Gracilibacillus sp. nov. isolated from rice seeds.</title>
        <authorList>
            <person name="He S."/>
        </authorList>
    </citation>
    <scope>NUCLEOTIDE SEQUENCE [LARGE SCALE GENOMIC DNA]</scope>
    <source>
        <strain evidence="1 2">TD8</strain>
    </source>
</reference>